<dbReference type="SUPFAM" id="SSF53686">
    <property type="entry name" value="Tryptophan synthase beta subunit-like PLP-dependent enzymes"/>
    <property type="match status" value="1"/>
</dbReference>
<comment type="cofactor">
    <cofactor evidence="1">
        <name>pyridoxal 5'-phosphate</name>
        <dbReference type="ChEBI" id="CHEBI:597326"/>
    </cofactor>
</comment>
<reference evidence="5" key="1">
    <citation type="journal article" date="2019" name="Int. J. Syst. Evol. Microbiol.">
        <title>The Global Catalogue of Microorganisms (GCM) 10K type strain sequencing project: providing services to taxonomists for standard genome sequencing and annotation.</title>
        <authorList>
            <consortium name="The Broad Institute Genomics Platform"/>
            <consortium name="The Broad Institute Genome Sequencing Center for Infectious Disease"/>
            <person name="Wu L."/>
            <person name="Ma J."/>
        </authorList>
    </citation>
    <scope>NUCLEOTIDE SEQUENCE [LARGE SCALE GENOMIC DNA]</scope>
    <source>
        <strain evidence="5">JCM 16904</strain>
    </source>
</reference>
<gene>
    <name evidence="4" type="ORF">GCM10022224_080780</name>
</gene>
<dbReference type="Gene3D" id="3.40.50.1100">
    <property type="match status" value="2"/>
</dbReference>
<keyword evidence="5" id="KW-1185">Reference proteome</keyword>
<dbReference type="RefSeq" id="WP_344890860.1">
    <property type="nucleotide sequence ID" value="NZ_BAAAZP010000170.1"/>
</dbReference>
<name>A0ABP7DA83_9ACTN</name>
<dbReference type="PROSITE" id="PS00165">
    <property type="entry name" value="DEHYDRATASE_SER_THR"/>
    <property type="match status" value="1"/>
</dbReference>
<dbReference type="Pfam" id="PF00291">
    <property type="entry name" value="PALP"/>
    <property type="match status" value="1"/>
</dbReference>
<evidence type="ECO:0000313" key="4">
    <source>
        <dbReference type="EMBL" id="GAA3702820.1"/>
    </source>
</evidence>
<evidence type="ECO:0000256" key="2">
    <source>
        <dbReference type="ARBA" id="ARBA00022898"/>
    </source>
</evidence>
<evidence type="ECO:0000313" key="5">
    <source>
        <dbReference type="Proteomes" id="UP001500902"/>
    </source>
</evidence>
<organism evidence="4 5">
    <name type="scientific">Nonomuraea antimicrobica</name>
    <dbReference type="NCBI Taxonomy" id="561173"/>
    <lineage>
        <taxon>Bacteria</taxon>
        <taxon>Bacillati</taxon>
        <taxon>Actinomycetota</taxon>
        <taxon>Actinomycetes</taxon>
        <taxon>Streptosporangiales</taxon>
        <taxon>Streptosporangiaceae</taxon>
        <taxon>Nonomuraea</taxon>
    </lineage>
</organism>
<dbReference type="EMBL" id="BAAAZP010000170">
    <property type="protein sequence ID" value="GAA3702820.1"/>
    <property type="molecule type" value="Genomic_DNA"/>
</dbReference>
<dbReference type="InterPro" id="IPR001926">
    <property type="entry name" value="TrpB-like_PALP"/>
</dbReference>
<evidence type="ECO:0000259" key="3">
    <source>
        <dbReference type="Pfam" id="PF00291"/>
    </source>
</evidence>
<comment type="caution">
    <text evidence="4">The sequence shown here is derived from an EMBL/GenBank/DDBJ whole genome shotgun (WGS) entry which is preliminary data.</text>
</comment>
<accession>A0ABP7DA83</accession>
<proteinExistence type="predicted"/>
<keyword evidence="2" id="KW-0663">Pyridoxal phosphate</keyword>
<evidence type="ECO:0000256" key="1">
    <source>
        <dbReference type="ARBA" id="ARBA00001933"/>
    </source>
</evidence>
<dbReference type="CDD" id="cd01561">
    <property type="entry name" value="CBS_like"/>
    <property type="match status" value="1"/>
</dbReference>
<sequence length="348" mass="37010">MIHNDILSTIGGTPVVRLRRLTIPGTEILIKLEGFNPGGSIKDRAVLSMIRRAELNGRLRPGGTIIESTSGNVGKALALIGAVNGYRVILVVDPNAPRSKLDYVRALGAEIVVVDTADDSGLYQRPRIARVKQLLTEIPGSFWPDQYNNPDNPRAHAEQTAYEVLSDVPAFDTLVTSVGTGGHISGLSSTLKRELPGLTTVGVDALGSAAMGFPFTGYQMRGLGLPWQPGCLDPDLIDHAHLVTDHEGIATSIALARTEGILVGESSGAAVFGALHHAHTHPGARIVVIAADDGIHYLGESFDEDWVRGRGLHEAVFGAGLTDPERLVEAARKPTSPPVRLGLRYATT</sequence>
<dbReference type="PANTHER" id="PTHR10314">
    <property type="entry name" value="CYSTATHIONINE BETA-SYNTHASE"/>
    <property type="match status" value="1"/>
</dbReference>
<feature type="domain" description="Tryptophan synthase beta chain-like PALP" evidence="3">
    <location>
        <begin position="7"/>
        <end position="291"/>
    </location>
</feature>
<dbReference type="InterPro" id="IPR000634">
    <property type="entry name" value="Ser/Thr_deHydtase_PyrdxlP-BS"/>
</dbReference>
<protein>
    <submittedName>
        <fullName evidence="4">Pyridoxal-phosphate dependent enzyme</fullName>
    </submittedName>
</protein>
<dbReference type="InterPro" id="IPR036052">
    <property type="entry name" value="TrpB-like_PALP_sf"/>
</dbReference>
<dbReference type="InterPro" id="IPR050214">
    <property type="entry name" value="Cys_Synth/Cystath_Beta-Synth"/>
</dbReference>
<dbReference type="Proteomes" id="UP001500902">
    <property type="component" value="Unassembled WGS sequence"/>
</dbReference>